<protein>
    <recommendedName>
        <fullName evidence="4">PepSY domain-containing protein</fullName>
    </recommendedName>
</protein>
<gene>
    <name evidence="2" type="ORF">EXH44_04655</name>
</gene>
<evidence type="ECO:0000313" key="2">
    <source>
        <dbReference type="EMBL" id="QBQ63569.1"/>
    </source>
</evidence>
<dbReference type="RefSeq" id="WP_162856474.1">
    <property type="nucleotide sequence ID" value="NZ_CP038145.1"/>
</dbReference>
<evidence type="ECO:0008006" key="4">
    <source>
        <dbReference type="Google" id="ProtNLM"/>
    </source>
</evidence>
<accession>A0A4P7CJ51</accession>
<evidence type="ECO:0000256" key="1">
    <source>
        <dbReference type="SAM" id="SignalP"/>
    </source>
</evidence>
<feature type="signal peptide" evidence="1">
    <location>
        <begin position="1"/>
        <end position="23"/>
    </location>
</feature>
<dbReference type="EMBL" id="CP038145">
    <property type="protein sequence ID" value="QBQ63569.1"/>
    <property type="molecule type" value="Genomic_DNA"/>
</dbReference>
<keyword evidence="1" id="KW-0732">Signal</keyword>
<dbReference type="KEGG" id="aio:EXH44_04655"/>
<proteinExistence type="predicted"/>
<organism evidence="2 3">
    <name type="scientific">Actinobacillus indolicus</name>
    <dbReference type="NCBI Taxonomy" id="51049"/>
    <lineage>
        <taxon>Bacteria</taxon>
        <taxon>Pseudomonadati</taxon>
        <taxon>Pseudomonadota</taxon>
        <taxon>Gammaproteobacteria</taxon>
        <taxon>Pasteurellales</taxon>
        <taxon>Pasteurellaceae</taxon>
        <taxon>Actinobacillus</taxon>
    </lineage>
</organism>
<dbReference type="AlphaFoldDB" id="A0A4P7CJ51"/>
<sequence length="121" mass="13698">MKMLSKATLLAATLGLFTTSAFAASIPSEIYRPSGELIKADRQGNGEYEVEYRLKGNDVRGLAKKVIAHAKRNGFRLEESDIERRDADLKFKRGDQELDVQIEAKDHNRIEYKADLDLDKN</sequence>
<dbReference type="Proteomes" id="UP000294444">
    <property type="component" value="Chromosome"/>
</dbReference>
<name>A0A4P7CJ51_9PAST</name>
<evidence type="ECO:0000313" key="3">
    <source>
        <dbReference type="Proteomes" id="UP000294444"/>
    </source>
</evidence>
<reference evidence="2 3" key="1">
    <citation type="submission" date="2019-03" db="EMBL/GenBank/DDBJ databases">
        <authorList>
            <person name="Che Y."/>
            <person name="Zhou L."/>
        </authorList>
    </citation>
    <scope>NUCLEOTIDE SEQUENCE [LARGE SCALE GENOMIC DNA]</scope>
    <source>
        <strain evidence="2 3">AIFJ1607</strain>
    </source>
</reference>
<keyword evidence="3" id="KW-1185">Reference proteome</keyword>
<feature type="chain" id="PRO_5020530112" description="PepSY domain-containing protein" evidence="1">
    <location>
        <begin position="24"/>
        <end position="121"/>
    </location>
</feature>